<evidence type="ECO:0000256" key="2">
    <source>
        <dbReference type="ARBA" id="ARBA00022737"/>
    </source>
</evidence>
<dbReference type="Pfam" id="PF24981">
    <property type="entry name" value="Beta-prop_ATRN-LZTR1"/>
    <property type="match status" value="1"/>
</dbReference>
<gene>
    <name evidence="5" type="ORF">SAMN05444359_104213</name>
</gene>
<keyword evidence="1" id="KW-0880">Kelch repeat</keyword>
<name>A0A1H9CKG6_9BACT</name>
<dbReference type="PANTHER" id="PTHR46344">
    <property type="entry name" value="OS02G0202900 PROTEIN"/>
    <property type="match status" value="1"/>
</dbReference>
<reference evidence="6" key="1">
    <citation type="submission" date="2016-10" db="EMBL/GenBank/DDBJ databases">
        <authorList>
            <person name="Varghese N."/>
            <person name="Submissions S."/>
        </authorList>
    </citation>
    <scope>NUCLEOTIDE SEQUENCE [LARGE SCALE GENOMIC DNA]</scope>
    <source>
        <strain evidence="6">DSM 24740</strain>
    </source>
</reference>
<dbReference type="InterPro" id="IPR006652">
    <property type="entry name" value="Kelch_1"/>
</dbReference>
<dbReference type="Gene3D" id="2.120.10.80">
    <property type="entry name" value="Kelch-type beta propeller"/>
    <property type="match status" value="2"/>
</dbReference>
<feature type="region of interest" description="Disordered" evidence="3">
    <location>
        <begin position="20"/>
        <end position="42"/>
    </location>
</feature>
<dbReference type="SUPFAM" id="SSF117281">
    <property type="entry name" value="Kelch motif"/>
    <property type="match status" value="1"/>
</dbReference>
<keyword evidence="6" id="KW-1185">Reference proteome</keyword>
<dbReference type="SMART" id="SM00612">
    <property type="entry name" value="Kelch"/>
    <property type="match status" value="4"/>
</dbReference>
<protein>
    <submittedName>
        <fullName evidence="5">Kelch motif-containing protein</fullName>
    </submittedName>
</protein>
<evidence type="ECO:0000256" key="1">
    <source>
        <dbReference type="ARBA" id="ARBA00022441"/>
    </source>
</evidence>
<dbReference type="OrthoDB" id="996574at2"/>
<feature type="domain" description="Attractin/MKLN-like beta-propeller" evidence="4">
    <location>
        <begin position="33"/>
        <end position="265"/>
    </location>
</feature>
<dbReference type="Proteomes" id="UP000199021">
    <property type="component" value="Unassembled WGS sequence"/>
</dbReference>
<keyword evidence="2" id="KW-0677">Repeat</keyword>
<dbReference type="PANTHER" id="PTHR46344:SF27">
    <property type="entry name" value="KELCH REPEAT SUPERFAMILY PROTEIN"/>
    <property type="match status" value="1"/>
</dbReference>
<dbReference type="InterPro" id="IPR056737">
    <property type="entry name" value="Beta-prop_ATRN-MKLN-like"/>
</dbReference>
<dbReference type="InParanoid" id="A0A1H9CKG6"/>
<evidence type="ECO:0000256" key="3">
    <source>
        <dbReference type="SAM" id="MobiDB-lite"/>
    </source>
</evidence>
<dbReference type="RefSeq" id="WP_090166166.1">
    <property type="nucleotide sequence ID" value="NZ_FOFB01000004.1"/>
</dbReference>
<evidence type="ECO:0000313" key="6">
    <source>
        <dbReference type="Proteomes" id="UP000199021"/>
    </source>
</evidence>
<proteinExistence type="predicted"/>
<organism evidence="5 6">
    <name type="scientific">Neolewinella agarilytica</name>
    <dbReference type="NCBI Taxonomy" id="478744"/>
    <lineage>
        <taxon>Bacteria</taxon>
        <taxon>Pseudomonadati</taxon>
        <taxon>Bacteroidota</taxon>
        <taxon>Saprospiria</taxon>
        <taxon>Saprospirales</taxon>
        <taxon>Lewinellaceae</taxon>
        <taxon>Neolewinella</taxon>
    </lineage>
</organism>
<dbReference type="InterPro" id="IPR015915">
    <property type="entry name" value="Kelch-typ_b-propeller"/>
</dbReference>
<accession>A0A1H9CKG6</accession>
<dbReference type="AlphaFoldDB" id="A0A1H9CKG6"/>
<dbReference type="EMBL" id="FOFB01000004">
    <property type="protein sequence ID" value="SEQ01098.1"/>
    <property type="molecule type" value="Genomic_DNA"/>
</dbReference>
<dbReference type="PROSITE" id="PS51257">
    <property type="entry name" value="PROKAR_LIPOPROTEIN"/>
    <property type="match status" value="1"/>
</dbReference>
<dbReference type="STRING" id="478744.SAMN05444359_104213"/>
<evidence type="ECO:0000313" key="5">
    <source>
        <dbReference type="EMBL" id="SEQ01098.1"/>
    </source>
</evidence>
<evidence type="ECO:0000259" key="4">
    <source>
        <dbReference type="Pfam" id="PF24981"/>
    </source>
</evidence>
<sequence length="332" mass="35949">MRYLLLILPFLLFSCETRPTEATDTSTPNPAPNWHEVTPEGQPTARHEAAFVRVGDKGYLLGGRGIKPVDIYDFESESWSAGDTSPVEIHHFQPVVYQDEIYLMGAMTGGYPGETPLPEIYIYSPADNAWRTGATIPEGRRRGGAGAVLHNGLIYMVCGIQDGHRGGHVPWLDAYNPETDEWVQLPDAPRSRDHFQAVAYDNKLYALAGRTTVAATNPFANTIGEVDVYDLATKTWSTLSDTMPTHRAGNAAMVLDHDILVVGGESTAHKVAHNEVEALSPATGKWRTLAPLSRGRHGTGIVQHGGQLIMASGCGNRGGSPELADVIAITLK</sequence>